<protein>
    <recommendedName>
        <fullName evidence="2">DUF7726 domain-containing protein</fullName>
    </recommendedName>
</protein>
<dbReference type="Proteomes" id="UP001140453">
    <property type="component" value="Unassembled WGS sequence"/>
</dbReference>
<dbReference type="InterPro" id="IPR056143">
    <property type="entry name" value="DUF7726"/>
</dbReference>
<comment type="caution">
    <text evidence="3">The sequence shown here is derived from an EMBL/GenBank/DDBJ whole genome shotgun (WGS) entry which is preliminary data.</text>
</comment>
<dbReference type="PANTHER" id="PTHR42339:SF1">
    <property type="entry name" value="HISTONE H1"/>
    <property type="match status" value="1"/>
</dbReference>
<organism evidence="3 4">
    <name type="scientific">Gnomoniopsis smithogilvyi</name>
    <dbReference type="NCBI Taxonomy" id="1191159"/>
    <lineage>
        <taxon>Eukaryota</taxon>
        <taxon>Fungi</taxon>
        <taxon>Dikarya</taxon>
        <taxon>Ascomycota</taxon>
        <taxon>Pezizomycotina</taxon>
        <taxon>Sordariomycetes</taxon>
        <taxon>Sordariomycetidae</taxon>
        <taxon>Diaporthales</taxon>
        <taxon>Gnomoniaceae</taxon>
        <taxon>Gnomoniopsis</taxon>
    </lineage>
</organism>
<dbReference type="PANTHER" id="PTHR42339">
    <property type="entry name" value="HISTONE H1"/>
    <property type="match status" value="1"/>
</dbReference>
<gene>
    <name evidence="3" type="ORF">N0V93_005130</name>
</gene>
<feature type="compositionally biased region" description="Low complexity" evidence="1">
    <location>
        <begin position="190"/>
        <end position="208"/>
    </location>
</feature>
<feature type="domain" description="DUF7726" evidence="2">
    <location>
        <begin position="110"/>
        <end position="179"/>
    </location>
</feature>
<feature type="domain" description="DUF7726" evidence="2">
    <location>
        <begin position="234"/>
        <end position="316"/>
    </location>
</feature>
<dbReference type="EMBL" id="JAPEVB010000003">
    <property type="protein sequence ID" value="KAJ4391512.1"/>
    <property type="molecule type" value="Genomic_DNA"/>
</dbReference>
<evidence type="ECO:0000256" key="1">
    <source>
        <dbReference type="SAM" id="MobiDB-lite"/>
    </source>
</evidence>
<reference evidence="3" key="1">
    <citation type="submission" date="2022-10" db="EMBL/GenBank/DDBJ databases">
        <title>Tapping the CABI collections for fungal endophytes: first genome assemblies for Collariella, Neodidymelliopsis, Ascochyta clinopodiicola, Didymella pomorum, Didymosphaeria variabile, Neocosmospora piperis and Neocucurbitaria cava.</title>
        <authorList>
            <person name="Hill R."/>
        </authorList>
    </citation>
    <scope>NUCLEOTIDE SEQUENCE</scope>
    <source>
        <strain evidence="3">IMI 355082</strain>
    </source>
</reference>
<dbReference type="AlphaFoldDB" id="A0A9W8YW03"/>
<feature type="region of interest" description="Disordered" evidence="1">
    <location>
        <begin position="1"/>
        <end position="37"/>
    </location>
</feature>
<dbReference type="Pfam" id="PF24852">
    <property type="entry name" value="DUF7726"/>
    <property type="match status" value="2"/>
</dbReference>
<dbReference type="OrthoDB" id="2592504at2759"/>
<accession>A0A9W8YW03</accession>
<evidence type="ECO:0000313" key="4">
    <source>
        <dbReference type="Proteomes" id="UP001140453"/>
    </source>
</evidence>
<sequence>MTAMPPPRRALQDASDRINHSPVRQAPIKNTNGDLSQEDVVEVHKGANDLCAILQNPAAVQPVEGKRSTAKPAAGGASKKRKAGPETSLAEDIAAYKQDLSHIDVDGYAVDMNCSQVRTRINQVLDRGIMKKGEFCEAIGSSNKSLNTFLQKRGMDGANTESYTNAWAWFKKRELAGLKMPDVKKRQRADAAATAAGESSASATGPASKKAKTSDMLPDLSHIHLDGEETDSVPVFDTADEIRKKISAHLQKTPGLSQAQFCRDLYAQLKAPTSKGIQSKQLSDFRAKKGARAGCTSTVFYAAYVYFEKLRIARGKPKSAHRTDMEEIYGDAGFDRDNDGRRGYLVLAGETIYEDEYGQVTFSR</sequence>
<evidence type="ECO:0000259" key="2">
    <source>
        <dbReference type="Pfam" id="PF24852"/>
    </source>
</evidence>
<keyword evidence="4" id="KW-1185">Reference proteome</keyword>
<feature type="region of interest" description="Disordered" evidence="1">
    <location>
        <begin position="61"/>
        <end position="86"/>
    </location>
</feature>
<proteinExistence type="predicted"/>
<feature type="region of interest" description="Disordered" evidence="1">
    <location>
        <begin position="189"/>
        <end position="215"/>
    </location>
</feature>
<name>A0A9W8YW03_9PEZI</name>
<evidence type="ECO:0000313" key="3">
    <source>
        <dbReference type="EMBL" id="KAJ4391512.1"/>
    </source>
</evidence>
<feature type="compositionally biased region" description="Basic and acidic residues" evidence="1">
    <location>
        <begin position="10"/>
        <end position="19"/>
    </location>
</feature>